<dbReference type="InterPro" id="IPR019585">
    <property type="entry name" value="Rpn7/CSN1"/>
</dbReference>
<dbReference type="InterPro" id="IPR036390">
    <property type="entry name" value="WH_DNA-bd_sf"/>
</dbReference>
<feature type="domain" description="PCI" evidence="5">
    <location>
        <begin position="189"/>
        <end position="358"/>
    </location>
</feature>
<comment type="function">
    <text evidence="2">Component of the 19S cap proteasome complex which acts as a regulatory subunit of the 26S proteasome, involved in the ATP-dependent degradation of ubiquitinated proteins.</text>
</comment>
<dbReference type="InterPro" id="IPR000717">
    <property type="entry name" value="PCI_dom"/>
</dbReference>
<dbReference type="PANTHER" id="PTHR14145:SF1">
    <property type="entry name" value="26S PROTEASOME NON-ATPASE REGULATORY SUBUNIT 6"/>
    <property type="match status" value="1"/>
</dbReference>
<dbReference type="GO" id="GO:0043161">
    <property type="term" value="P:proteasome-mediated ubiquitin-dependent protein catabolic process"/>
    <property type="evidence" value="ECO:0007669"/>
    <property type="project" value="TreeGrafter"/>
</dbReference>
<feature type="coiled-coil region" evidence="4">
    <location>
        <begin position="66"/>
        <end position="93"/>
    </location>
</feature>
<comment type="subunit">
    <text evidence="3">The 26S proteasome is composed of a core protease, known as the 20S proteasome, capped at one or both ends by the 19S regulatory complex (RC). The RC is composed of at least 18 different subunits in two subcomplexes, the base and the lid, which form the portions proximal and distal to the 20S proteolytic core, respectively. Component of the lid subcomplex of the 19S RC.</text>
</comment>
<evidence type="ECO:0000256" key="1">
    <source>
        <dbReference type="ARBA" id="ARBA00022942"/>
    </source>
</evidence>
<evidence type="ECO:0000256" key="4">
    <source>
        <dbReference type="SAM" id="Coils"/>
    </source>
</evidence>
<evidence type="ECO:0000256" key="3">
    <source>
        <dbReference type="ARBA" id="ARBA00093502"/>
    </source>
</evidence>
<gene>
    <name evidence="6" type="ORF">EDB92DRAFT_1934054</name>
</gene>
<dbReference type="SUPFAM" id="SSF48452">
    <property type="entry name" value="TPR-like"/>
    <property type="match status" value="1"/>
</dbReference>
<organism evidence="6 7">
    <name type="scientific">Lactarius akahatsu</name>
    <dbReference type="NCBI Taxonomy" id="416441"/>
    <lineage>
        <taxon>Eukaryota</taxon>
        <taxon>Fungi</taxon>
        <taxon>Dikarya</taxon>
        <taxon>Basidiomycota</taxon>
        <taxon>Agaricomycotina</taxon>
        <taxon>Agaricomycetes</taxon>
        <taxon>Russulales</taxon>
        <taxon>Russulaceae</taxon>
        <taxon>Lactarius</taxon>
    </lineage>
</organism>
<dbReference type="Proteomes" id="UP001201163">
    <property type="component" value="Unassembled WGS sequence"/>
</dbReference>
<dbReference type="FunFam" id="1.25.40.570:FF:000005">
    <property type="entry name" value="26S proteasome regulatory subunit N7"/>
    <property type="match status" value="1"/>
</dbReference>
<evidence type="ECO:0000256" key="2">
    <source>
        <dbReference type="ARBA" id="ARBA00093435"/>
    </source>
</evidence>
<reference evidence="6" key="1">
    <citation type="submission" date="2022-01" db="EMBL/GenBank/DDBJ databases">
        <title>Comparative genomics reveals a dynamic genome evolution in the ectomycorrhizal milk-cap (Lactarius) mushrooms.</title>
        <authorList>
            <consortium name="DOE Joint Genome Institute"/>
            <person name="Lebreton A."/>
            <person name="Tang N."/>
            <person name="Kuo A."/>
            <person name="LaButti K."/>
            <person name="Drula E."/>
            <person name="Barry K."/>
            <person name="Clum A."/>
            <person name="Lipzen A."/>
            <person name="Mousain D."/>
            <person name="Ng V."/>
            <person name="Wang R."/>
            <person name="Wang X."/>
            <person name="Dai Y."/>
            <person name="Henrissat B."/>
            <person name="Grigoriev I.V."/>
            <person name="Guerin-Laguette A."/>
            <person name="Yu F."/>
            <person name="Martin F.M."/>
        </authorList>
    </citation>
    <scope>NUCLEOTIDE SEQUENCE</scope>
    <source>
        <strain evidence="6">QP</strain>
    </source>
</reference>
<dbReference type="GO" id="GO:0008541">
    <property type="term" value="C:proteasome regulatory particle, lid subcomplex"/>
    <property type="evidence" value="ECO:0007669"/>
    <property type="project" value="UniProtKB-ARBA"/>
</dbReference>
<dbReference type="Pfam" id="PF21154">
    <property type="entry name" value="RPN7_PSMD6_C"/>
    <property type="match status" value="1"/>
</dbReference>
<dbReference type="Gene3D" id="1.25.40.570">
    <property type="match status" value="1"/>
</dbReference>
<keyword evidence="1" id="KW-0647">Proteasome</keyword>
<sequence>MADENVLPIPNLALPQECFVLQQPSLSHLHDSARVALLEGIKADQMAPYYRLVVAANVLPLDQALLDGLEKENSAELERLDKVLKEAEETEGESDIADALRAKASYLTRIGEKEKAVEAQQTALGKTAGLGSRIDIVLTLVRIGIFFGDNQLISANLTKADELVEKGGDWDRRNRLKVYRGLHLLSIRQFKPASALLIDALSTFTATELLSYNDFVSLTVISGALTLNRVDLKKKIIGAPEVMSALPELPTLADTTKTLYDCHYDKFFVALATLEQTHLLPSRLLAPHARFYVREMRILAYAQLLQSYSSLTLESLAHAFGVTVDFVDNELSRFIASGRLHATIDRVHGVVETNRPALKNAQTDTVIRKGDVLLNSIQRLSKVLY</sequence>
<dbReference type="AlphaFoldDB" id="A0AAD4LLR8"/>
<accession>A0AAD4LLR8</accession>
<dbReference type="InterPro" id="IPR045135">
    <property type="entry name" value="Rpn7_N"/>
</dbReference>
<comment type="caution">
    <text evidence="6">The sequence shown here is derived from an EMBL/GenBank/DDBJ whole genome shotgun (WGS) entry which is preliminary data.</text>
</comment>
<dbReference type="InterPro" id="IPR049549">
    <property type="entry name" value="RPN7_PSMD6_C"/>
</dbReference>
<evidence type="ECO:0000259" key="5">
    <source>
        <dbReference type="PROSITE" id="PS50250"/>
    </source>
</evidence>
<protein>
    <submittedName>
        <fullName evidence="6">PCI-domain-containing protein</fullName>
    </submittedName>
</protein>
<dbReference type="EMBL" id="JAKELL010000012">
    <property type="protein sequence ID" value="KAH8995423.1"/>
    <property type="molecule type" value="Genomic_DNA"/>
</dbReference>
<dbReference type="PROSITE" id="PS50250">
    <property type="entry name" value="PCI"/>
    <property type="match status" value="1"/>
</dbReference>
<name>A0AAD4LLR8_9AGAM</name>
<dbReference type="Pfam" id="PF10602">
    <property type="entry name" value="RPN7"/>
    <property type="match status" value="1"/>
</dbReference>
<dbReference type="SMART" id="SM00088">
    <property type="entry name" value="PINT"/>
    <property type="match status" value="1"/>
</dbReference>
<keyword evidence="7" id="KW-1185">Reference proteome</keyword>
<dbReference type="InterPro" id="IPR011990">
    <property type="entry name" value="TPR-like_helical_dom_sf"/>
</dbReference>
<proteinExistence type="predicted"/>
<keyword evidence="4" id="KW-0175">Coiled coil</keyword>
<evidence type="ECO:0000313" key="6">
    <source>
        <dbReference type="EMBL" id="KAH8995423.1"/>
    </source>
</evidence>
<evidence type="ECO:0000313" key="7">
    <source>
        <dbReference type="Proteomes" id="UP001201163"/>
    </source>
</evidence>
<dbReference type="SUPFAM" id="SSF46785">
    <property type="entry name" value="Winged helix' DNA-binding domain"/>
    <property type="match status" value="1"/>
</dbReference>
<dbReference type="PANTHER" id="PTHR14145">
    <property type="entry name" value="26S PROTESOME SUBUNIT 6"/>
    <property type="match status" value="1"/>
</dbReference>
<dbReference type="Pfam" id="PF01399">
    <property type="entry name" value="PCI"/>
    <property type="match status" value="1"/>
</dbReference>